<gene>
    <name evidence="2" type="ORF">Pla100_34830</name>
</gene>
<dbReference type="AlphaFoldDB" id="A0A5C6A695"/>
<sequence length="280" mass="30146">MPGILKRLLPIGFGSQRCPDCDELISFEAINIKEGVALCPQCGKLSRLSELNVSGDSVAEILAHPPAGCSVITDGERVLATASLRSLAGFLFPAGFALFWNSIVSVFVLVAIAGLYSNLVGPLPNWFPAPGLKEGKPEMNGGPMDLGMTLFLCVFLIPFVTIGVGMAGAAIMNLIGKVEVAIDEFDSYVATGIGIIRWKKRFDARAVKTVEFGTTPWQSEGGANKHIEITANRSVKFGSLLQSDRMAWLRAVLREILLPRNSDDSDSKIPALAWLSRRSP</sequence>
<keyword evidence="1" id="KW-0472">Membrane</keyword>
<keyword evidence="1" id="KW-1133">Transmembrane helix</keyword>
<evidence type="ECO:0000313" key="2">
    <source>
        <dbReference type="EMBL" id="TWT94910.1"/>
    </source>
</evidence>
<proteinExistence type="predicted"/>
<keyword evidence="1" id="KW-0812">Transmembrane</keyword>
<name>A0A5C6A695_9BACT</name>
<evidence type="ECO:0000313" key="3">
    <source>
        <dbReference type="Proteomes" id="UP000316213"/>
    </source>
</evidence>
<comment type="caution">
    <text evidence="2">The sequence shown here is derived from an EMBL/GenBank/DDBJ whole genome shotgun (WGS) entry which is preliminary data.</text>
</comment>
<accession>A0A5C6A695</accession>
<reference evidence="2 3" key="1">
    <citation type="submission" date="2019-02" db="EMBL/GenBank/DDBJ databases">
        <title>Deep-cultivation of Planctomycetes and their phenomic and genomic characterization uncovers novel biology.</title>
        <authorList>
            <person name="Wiegand S."/>
            <person name="Jogler M."/>
            <person name="Boedeker C."/>
            <person name="Pinto D."/>
            <person name="Vollmers J."/>
            <person name="Rivas-Marin E."/>
            <person name="Kohn T."/>
            <person name="Peeters S.H."/>
            <person name="Heuer A."/>
            <person name="Rast P."/>
            <person name="Oberbeckmann S."/>
            <person name="Bunk B."/>
            <person name="Jeske O."/>
            <person name="Meyerdierks A."/>
            <person name="Storesund J.E."/>
            <person name="Kallscheuer N."/>
            <person name="Luecker S."/>
            <person name="Lage O.M."/>
            <person name="Pohl T."/>
            <person name="Merkel B.J."/>
            <person name="Hornburger P."/>
            <person name="Mueller R.-W."/>
            <person name="Bruemmer F."/>
            <person name="Labrenz M."/>
            <person name="Spormann A.M."/>
            <person name="Op Den Camp H."/>
            <person name="Overmann J."/>
            <person name="Amann R."/>
            <person name="Jetten M.S.M."/>
            <person name="Mascher T."/>
            <person name="Medema M.H."/>
            <person name="Devos D.P."/>
            <person name="Kaster A.-K."/>
            <person name="Ovreas L."/>
            <person name="Rohde M."/>
            <person name="Galperin M.Y."/>
            <person name="Jogler C."/>
        </authorList>
    </citation>
    <scope>NUCLEOTIDE SEQUENCE [LARGE SCALE GENOMIC DNA]</scope>
    <source>
        <strain evidence="2 3">Pla100</strain>
    </source>
</reference>
<keyword evidence="3" id="KW-1185">Reference proteome</keyword>
<dbReference type="Proteomes" id="UP000316213">
    <property type="component" value="Unassembled WGS sequence"/>
</dbReference>
<feature type="transmembrane region" description="Helical" evidence="1">
    <location>
        <begin position="146"/>
        <end position="171"/>
    </location>
</feature>
<dbReference type="EMBL" id="SJPM01000007">
    <property type="protein sequence ID" value="TWT94910.1"/>
    <property type="molecule type" value="Genomic_DNA"/>
</dbReference>
<protein>
    <submittedName>
        <fullName evidence="2">Uncharacterized protein</fullName>
    </submittedName>
</protein>
<feature type="transmembrane region" description="Helical" evidence="1">
    <location>
        <begin position="87"/>
        <end position="116"/>
    </location>
</feature>
<evidence type="ECO:0000256" key="1">
    <source>
        <dbReference type="SAM" id="Phobius"/>
    </source>
</evidence>
<organism evidence="2 3">
    <name type="scientific">Neorhodopirellula pilleata</name>
    <dbReference type="NCBI Taxonomy" id="2714738"/>
    <lineage>
        <taxon>Bacteria</taxon>
        <taxon>Pseudomonadati</taxon>
        <taxon>Planctomycetota</taxon>
        <taxon>Planctomycetia</taxon>
        <taxon>Pirellulales</taxon>
        <taxon>Pirellulaceae</taxon>
        <taxon>Neorhodopirellula</taxon>
    </lineage>
</organism>